<reference evidence="1" key="2">
    <citation type="journal article" date="2023" name="IMA Fungus">
        <title>Comparative genomic study of the Penicillium genus elucidates a diverse pangenome and 15 lateral gene transfer events.</title>
        <authorList>
            <person name="Petersen C."/>
            <person name="Sorensen T."/>
            <person name="Nielsen M.R."/>
            <person name="Sondergaard T.E."/>
            <person name="Sorensen J.L."/>
            <person name="Fitzpatrick D.A."/>
            <person name="Frisvad J.C."/>
            <person name="Nielsen K.L."/>
        </authorList>
    </citation>
    <scope>NUCLEOTIDE SEQUENCE</scope>
    <source>
        <strain evidence="1">IBT 26290</strain>
    </source>
</reference>
<dbReference type="AlphaFoldDB" id="A0A9W9I6M4"/>
<name>A0A9W9I6M4_9EURO</name>
<accession>A0A9W9I6M4</accession>
<proteinExistence type="predicted"/>
<dbReference type="RefSeq" id="XP_056544417.1">
    <property type="nucleotide sequence ID" value="XM_056685675.1"/>
</dbReference>
<gene>
    <name evidence="1" type="ORF">N7482_003550</name>
</gene>
<evidence type="ECO:0000313" key="1">
    <source>
        <dbReference type="EMBL" id="KAJ5167956.1"/>
    </source>
</evidence>
<dbReference type="EMBL" id="JAPQKN010000002">
    <property type="protein sequence ID" value="KAJ5167956.1"/>
    <property type="molecule type" value="Genomic_DNA"/>
</dbReference>
<comment type="caution">
    <text evidence="1">The sequence shown here is derived from an EMBL/GenBank/DDBJ whole genome shotgun (WGS) entry which is preliminary data.</text>
</comment>
<keyword evidence="2" id="KW-1185">Reference proteome</keyword>
<dbReference type="Proteomes" id="UP001149163">
    <property type="component" value="Unassembled WGS sequence"/>
</dbReference>
<sequence length="309" mass="33445">MEYGILGENQEKWQAGRSCFMWFKGRQAGAAGDLSVPPVPLTQPDDCLPRVEGLSGLGAGGVETARALLQSEAECPAAPPEAVRGLTDLILSGQRCEDGLCATLRLEGLEGTGYNKRPAATGFHPTANTRSPTGVIEGNEGDATADTDTIHVGILSDVGLPETNEMPPLNMKATTHVLASQKIPCLRCWSATPFWRDPRMVLNLAVLPSSLMAQDRKYGIMTQTKLSADKFVVGYLHFGRNDYLGFAQAAKWLCGYTHLLQKRGSIMHLQVANPQDNLSLDCLEINKYNPAGSAKKRIIIIQDSYPTCS</sequence>
<evidence type="ECO:0000313" key="2">
    <source>
        <dbReference type="Proteomes" id="UP001149163"/>
    </source>
</evidence>
<protein>
    <submittedName>
        <fullName evidence="1">Uncharacterized protein</fullName>
    </submittedName>
</protein>
<dbReference type="GeneID" id="81424851"/>
<reference evidence="1" key="1">
    <citation type="submission" date="2022-11" db="EMBL/GenBank/DDBJ databases">
        <authorList>
            <person name="Petersen C."/>
        </authorList>
    </citation>
    <scope>NUCLEOTIDE SEQUENCE</scope>
    <source>
        <strain evidence="1">IBT 26290</strain>
    </source>
</reference>
<organism evidence="1 2">
    <name type="scientific">Penicillium canariense</name>
    <dbReference type="NCBI Taxonomy" id="189055"/>
    <lineage>
        <taxon>Eukaryota</taxon>
        <taxon>Fungi</taxon>
        <taxon>Dikarya</taxon>
        <taxon>Ascomycota</taxon>
        <taxon>Pezizomycotina</taxon>
        <taxon>Eurotiomycetes</taxon>
        <taxon>Eurotiomycetidae</taxon>
        <taxon>Eurotiales</taxon>
        <taxon>Aspergillaceae</taxon>
        <taxon>Penicillium</taxon>
    </lineage>
</organism>